<evidence type="ECO:0000313" key="3">
    <source>
        <dbReference type="Proteomes" id="UP000281553"/>
    </source>
</evidence>
<feature type="compositionally biased region" description="Basic and acidic residues" evidence="1">
    <location>
        <begin position="117"/>
        <end position="130"/>
    </location>
</feature>
<dbReference type="AlphaFoldDB" id="A0A3P7M4Y1"/>
<evidence type="ECO:0000313" key="2">
    <source>
        <dbReference type="EMBL" id="VDN18463.1"/>
    </source>
</evidence>
<keyword evidence="3" id="KW-1185">Reference proteome</keyword>
<gene>
    <name evidence="2" type="ORF">DILT_LOCUS13191</name>
</gene>
<dbReference type="Proteomes" id="UP000281553">
    <property type="component" value="Unassembled WGS sequence"/>
</dbReference>
<dbReference type="OrthoDB" id="10261556at2759"/>
<organism evidence="2 3">
    <name type="scientific">Dibothriocephalus latus</name>
    <name type="common">Fish tapeworm</name>
    <name type="synonym">Diphyllobothrium latum</name>
    <dbReference type="NCBI Taxonomy" id="60516"/>
    <lineage>
        <taxon>Eukaryota</taxon>
        <taxon>Metazoa</taxon>
        <taxon>Spiralia</taxon>
        <taxon>Lophotrochozoa</taxon>
        <taxon>Platyhelminthes</taxon>
        <taxon>Cestoda</taxon>
        <taxon>Eucestoda</taxon>
        <taxon>Diphyllobothriidea</taxon>
        <taxon>Diphyllobothriidae</taxon>
        <taxon>Dibothriocephalus</taxon>
    </lineage>
</organism>
<dbReference type="EMBL" id="UYRU01069207">
    <property type="protein sequence ID" value="VDN18463.1"/>
    <property type="molecule type" value="Genomic_DNA"/>
</dbReference>
<name>A0A3P7M4Y1_DIBLA</name>
<feature type="region of interest" description="Disordered" evidence="1">
    <location>
        <begin position="100"/>
        <end position="144"/>
    </location>
</feature>
<evidence type="ECO:0000256" key="1">
    <source>
        <dbReference type="SAM" id="MobiDB-lite"/>
    </source>
</evidence>
<reference evidence="2 3" key="1">
    <citation type="submission" date="2018-11" db="EMBL/GenBank/DDBJ databases">
        <authorList>
            <consortium name="Pathogen Informatics"/>
        </authorList>
    </citation>
    <scope>NUCLEOTIDE SEQUENCE [LARGE SCALE GENOMIC DNA]</scope>
</reference>
<protein>
    <submittedName>
        <fullName evidence="2">Uncharacterized protein</fullName>
    </submittedName>
</protein>
<sequence length="158" mass="17934">MSASFSGHCFLLPPLFLPPKSFQLRKSYPSRKLLNYHFDARQYLAQKSTDDLHRQSLNLLTWKPVQAFSNDFVLDIAADEEDQDFGAPVNDWSELDFETQDAAPPQSTVCGPPQVELIRRPKPNEPKFEADDGEGNAFLPLTSNQSKWGERTTRCLGF</sequence>
<accession>A0A3P7M4Y1</accession>
<proteinExistence type="predicted"/>